<dbReference type="AlphaFoldDB" id="A0A328AEB4"/>
<proteinExistence type="predicted"/>
<keyword evidence="3" id="KW-1133">Transmembrane helix</keyword>
<dbReference type="Pfam" id="PF03544">
    <property type="entry name" value="TonB_C"/>
    <property type="match status" value="2"/>
</dbReference>
<dbReference type="GO" id="GO:0016020">
    <property type="term" value="C:membrane"/>
    <property type="evidence" value="ECO:0007669"/>
    <property type="project" value="UniProtKB-SubCell"/>
</dbReference>
<evidence type="ECO:0000256" key="5">
    <source>
        <dbReference type="SAM" id="SignalP"/>
    </source>
</evidence>
<dbReference type="InterPro" id="IPR006260">
    <property type="entry name" value="TonB/TolA_C"/>
</dbReference>
<evidence type="ECO:0000259" key="6">
    <source>
        <dbReference type="PROSITE" id="PS52015"/>
    </source>
</evidence>
<evidence type="ECO:0000256" key="4">
    <source>
        <dbReference type="ARBA" id="ARBA00023136"/>
    </source>
</evidence>
<evidence type="ECO:0000256" key="2">
    <source>
        <dbReference type="ARBA" id="ARBA00022692"/>
    </source>
</evidence>
<comment type="caution">
    <text evidence="7">The sequence shown here is derived from an EMBL/GenBank/DDBJ whole genome shotgun (WGS) entry which is preliminary data.</text>
</comment>
<protein>
    <recommendedName>
        <fullName evidence="6">TonB C-terminal domain-containing protein</fullName>
    </recommendedName>
</protein>
<dbReference type="OrthoDB" id="7201913at2"/>
<evidence type="ECO:0000256" key="1">
    <source>
        <dbReference type="ARBA" id="ARBA00004167"/>
    </source>
</evidence>
<dbReference type="GO" id="GO:0055085">
    <property type="term" value="P:transmembrane transport"/>
    <property type="evidence" value="ECO:0007669"/>
    <property type="project" value="InterPro"/>
</dbReference>
<reference evidence="8" key="1">
    <citation type="submission" date="2018-05" db="EMBL/GenBank/DDBJ databases">
        <authorList>
            <person name="Li X."/>
        </authorList>
    </citation>
    <scope>NUCLEOTIDE SEQUENCE [LARGE SCALE GENOMIC DNA]</scope>
    <source>
        <strain evidence="8">YIM 73061</strain>
    </source>
</reference>
<dbReference type="PROSITE" id="PS52015">
    <property type="entry name" value="TONB_CTD"/>
    <property type="match status" value="1"/>
</dbReference>
<dbReference type="EMBL" id="QFYR01000002">
    <property type="protein sequence ID" value="RAK52971.1"/>
    <property type="molecule type" value="Genomic_DNA"/>
</dbReference>
<dbReference type="Gene3D" id="3.30.1150.10">
    <property type="match status" value="2"/>
</dbReference>
<sequence>MRLWLASLILATFATGAAAAPALPEPEWVRKPTPAELKAVLPAEALAQRQGGLIELGCKATPNGELSECEARAVGGADARLAPVAVSLAPHIRKAPQKLAKGYAEASGVMLRFTFAADGQPDVAFAKVVENDWIKRPTANDIAVVWPKEAWAEGLGGYAVVACKVTTFGRMTNCQADSEEPAGKGFGQAAILLTPQMLMKPRLVDGVPVEGEVRIPIRFKWAGGATGGSGGRSMAQAVMVWTRAPTVDEVAAAYPAKAKAAGVGGAATLECTLNRKGELHSCSTIKDTPGYDFAAAARSLSRLFQAPTVDTEGKSVNGVVVHLPFSFTPAMLSAEKPVVGKPEWMGLPSAEATKAAFGDLGGKAGVTRVTLECTVQQRGFLDGCVTLREEPAGVGVGQRALGVASEFRMSTWTSEGLPTVGGKIRIPLRYEPGPAVTPAAPAK</sequence>
<dbReference type="Proteomes" id="UP000249725">
    <property type="component" value="Unassembled WGS sequence"/>
</dbReference>
<keyword evidence="5" id="KW-0732">Signal</keyword>
<dbReference type="InterPro" id="IPR037682">
    <property type="entry name" value="TonB_C"/>
</dbReference>
<keyword evidence="4" id="KW-0472">Membrane</keyword>
<evidence type="ECO:0000313" key="8">
    <source>
        <dbReference type="Proteomes" id="UP000249725"/>
    </source>
</evidence>
<keyword evidence="2" id="KW-0812">Transmembrane</keyword>
<name>A0A328AEB4_9CAUL</name>
<gene>
    <name evidence="7" type="ORF">DJ018_12410</name>
</gene>
<feature type="signal peptide" evidence="5">
    <location>
        <begin position="1"/>
        <end position="19"/>
    </location>
</feature>
<dbReference type="NCBIfam" id="TIGR01352">
    <property type="entry name" value="tonB_Cterm"/>
    <property type="match status" value="1"/>
</dbReference>
<dbReference type="SUPFAM" id="SSF74653">
    <property type="entry name" value="TolA/TonB C-terminal domain"/>
    <property type="match status" value="2"/>
</dbReference>
<feature type="chain" id="PRO_5016430748" description="TonB C-terminal domain-containing protein" evidence="5">
    <location>
        <begin position="20"/>
        <end position="443"/>
    </location>
</feature>
<keyword evidence="8" id="KW-1185">Reference proteome</keyword>
<organism evidence="7 8">
    <name type="scientific">Phenylobacterium deserti</name>
    <dbReference type="NCBI Taxonomy" id="1914756"/>
    <lineage>
        <taxon>Bacteria</taxon>
        <taxon>Pseudomonadati</taxon>
        <taxon>Pseudomonadota</taxon>
        <taxon>Alphaproteobacteria</taxon>
        <taxon>Caulobacterales</taxon>
        <taxon>Caulobacteraceae</taxon>
        <taxon>Phenylobacterium</taxon>
    </lineage>
</organism>
<comment type="subcellular location">
    <subcellularLocation>
        <location evidence="1">Membrane</location>
        <topology evidence="1">Single-pass membrane protein</topology>
    </subcellularLocation>
</comment>
<accession>A0A328AEB4</accession>
<dbReference type="RefSeq" id="WP_111515256.1">
    <property type="nucleotide sequence ID" value="NZ_QFYR01000002.1"/>
</dbReference>
<evidence type="ECO:0000256" key="3">
    <source>
        <dbReference type="ARBA" id="ARBA00022989"/>
    </source>
</evidence>
<feature type="domain" description="TonB C-terminal" evidence="6">
    <location>
        <begin position="239"/>
        <end position="334"/>
    </location>
</feature>
<evidence type="ECO:0000313" key="7">
    <source>
        <dbReference type="EMBL" id="RAK52971.1"/>
    </source>
</evidence>